<dbReference type="PROSITE" id="PS00086">
    <property type="entry name" value="CYTOCHROME_P450"/>
    <property type="match status" value="1"/>
</dbReference>
<dbReference type="Pfam" id="PF06722">
    <property type="entry name" value="EryCIII-like_C"/>
    <property type="match status" value="1"/>
</dbReference>
<comment type="cofactor">
    <cofactor evidence="7">
        <name>heme</name>
        <dbReference type="ChEBI" id="CHEBI:30413"/>
    </cofactor>
</comment>
<dbReference type="PANTHER" id="PTHR46300">
    <property type="entry name" value="P450, PUTATIVE (EUROFUNG)-RELATED-RELATED"/>
    <property type="match status" value="1"/>
</dbReference>
<dbReference type="GO" id="GO:0008194">
    <property type="term" value="F:UDP-glycosyltransferase activity"/>
    <property type="evidence" value="ECO:0007669"/>
    <property type="project" value="InterPro"/>
</dbReference>
<keyword evidence="7" id="KW-0349">Heme</keyword>
<evidence type="ECO:0000256" key="2">
    <source>
        <dbReference type="ARBA" id="ARBA00022679"/>
    </source>
</evidence>
<dbReference type="InterPro" id="IPR017972">
    <property type="entry name" value="Cyt_P450_CS"/>
</dbReference>
<dbReference type="AlphaFoldDB" id="A0A8H3WMD1"/>
<organism evidence="10 11">
    <name type="scientific">Colletotrichum asianum</name>
    <dbReference type="NCBI Taxonomy" id="702518"/>
    <lineage>
        <taxon>Eukaryota</taxon>
        <taxon>Fungi</taxon>
        <taxon>Dikarya</taxon>
        <taxon>Ascomycota</taxon>
        <taxon>Pezizomycotina</taxon>
        <taxon>Sordariomycetes</taxon>
        <taxon>Hypocreomycetidae</taxon>
        <taxon>Glomerellales</taxon>
        <taxon>Glomerellaceae</taxon>
        <taxon>Colletotrichum</taxon>
        <taxon>Colletotrichum gloeosporioides species complex</taxon>
    </lineage>
</organism>
<reference evidence="10 11" key="1">
    <citation type="submission" date="2019-12" db="EMBL/GenBank/DDBJ databases">
        <title>A genome sequence resource for the geographically widespread anthracnose pathogen Colletotrichum asianum.</title>
        <authorList>
            <person name="Meng Y."/>
        </authorList>
    </citation>
    <scope>NUCLEOTIDE SEQUENCE [LARGE SCALE GENOMIC DNA]</scope>
    <source>
        <strain evidence="10 11">ICMP 18580</strain>
    </source>
</reference>
<dbReference type="InterPro" id="IPR010610">
    <property type="entry name" value="EryCIII-like_C"/>
</dbReference>
<name>A0A8H3WMD1_9PEZI</name>
<dbReference type="SUPFAM" id="SSF53756">
    <property type="entry name" value="UDP-Glycosyltransferase/glycogen phosphorylase"/>
    <property type="match status" value="1"/>
</dbReference>
<dbReference type="PRINTS" id="PR00385">
    <property type="entry name" value="P450"/>
</dbReference>
<keyword evidence="4" id="KW-0560">Oxidoreductase</keyword>
<dbReference type="InterPro" id="IPR002213">
    <property type="entry name" value="UDP_glucos_trans"/>
</dbReference>
<dbReference type="GO" id="GO:0016758">
    <property type="term" value="F:hexosyltransferase activity"/>
    <property type="evidence" value="ECO:0007669"/>
    <property type="project" value="UniProtKB-ARBA"/>
</dbReference>
<feature type="compositionally biased region" description="Polar residues" evidence="8">
    <location>
        <begin position="502"/>
        <end position="520"/>
    </location>
</feature>
<dbReference type="InterPro" id="IPR050364">
    <property type="entry name" value="Cytochrome_P450_fung"/>
</dbReference>
<feature type="binding site" description="axial binding residue" evidence="7">
    <location>
        <position position="1015"/>
    </location>
    <ligand>
        <name>heme</name>
        <dbReference type="ChEBI" id="CHEBI:30413"/>
    </ligand>
    <ligandPart>
        <name>Fe</name>
        <dbReference type="ChEBI" id="CHEBI:18248"/>
    </ligandPart>
</feature>
<dbReference type="PANTHER" id="PTHR46300:SF2">
    <property type="entry name" value="CYTOCHROME P450 MONOOXYGENASE ALNH-RELATED"/>
    <property type="match status" value="1"/>
</dbReference>
<dbReference type="CDD" id="cd03784">
    <property type="entry name" value="GT1_Gtf-like"/>
    <property type="match status" value="1"/>
</dbReference>
<dbReference type="InterPro" id="IPR001128">
    <property type="entry name" value="Cyt_P450"/>
</dbReference>
<keyword evidence="2" id="KW-0808">Transferase</keyword>
<evidence type="ECO:0000256" key="6">
    <source>
        <dbReference type="ARBA" id="ARBA00023033"/>
    </source>
</evidence>
<keyword evidence="3 7" id="KW-0479">Metal-binding</keyword>
<dbReference type="Gene3D" id="1.10.630.10">
    <property type="entry name" value="Cytochrome P450"/>
    <property type="match status" value="1"/>
</dbReference>
<dbReference type="Proteomes" id="UP000434172">
    <property type="component" value="Unassembled WGS sequence"/>
</dbReference>
<dbReference type="Pfam" id="PF00067">
    <property type="entry name" value="p450"/>
    <property type="match status" value="1"/>
</dbReference>
<keyword evidence="6" id="KW-0503">Monooxygenase</keyword>
<sequence length="1095" mass="119664">MPAFPWTLQFPPLTLDAHLLAPDSYAPLPPNVDIQPAMSPSRTTLEPLKPLVLICSTPVSGHIIPMLTIAEQLVSRGYDVCFVTGSGYRPRVEAAGASFVSVEGYGDFYDLTSWDLDPSWPEGKKHLEGTDCFIHDLVHIFCRSIPSQHHALQTALGTLASKHPGRPTILLTESLNFAAMPILHGAPGLRPTGYIVIGLNPMMLSSIDHPPFGSGLPPDASPAGRAQHAVANAAQRETFAAAQSSYAEALAKLGAAREPETFLLDALYHLPDRFVQMCVPSVEYPRSDAPPGLRFSGGYPNGPKDPFHPRPAWWPEVVAAKAAARKLVFVCQGTVAMDLTQLVVPTMAALAGREDVLVVVAVGRKGASLPPGLEVPPNCRVTDYVPYDEVLPHCGVFVTTGGYGAFQRAVRNGTPLVVAAATEEKPETAARAAWAGVGVDLRTGDPSVEQLRRAVGEVLEDGRYKARAAELQREGAGFDPMDVVVGNVEELAAEKAALRTPPSETTPANPPTSHQQPPMVTSTAWGPEAEISPADIHRYQNIPPRCVLTRISPSWHRVRGVVEMSTTGMLDLSRGTVGLCVLVVLAVSTLSRFFLASCRPRNFPPGPRTVPFLGNITQVPKSKGFLKFHDLGATFGSIIGLKLGSQNFVILNNYKHVRELFDKRGSIYSSRPRTYVANTLVCPGDIHLLLLPYGPAWRVQRRVVQSLLAVNRVDAVLPVQDAEATQTLSDLLRDPAGYYDHVRRYTTAVVLAAVYGVRGARFDSPNVRALYAAQDDFTAVLEQGATPPVDAFPFLKMVPAALAGWKRRAARVRREQMGLYLSLVAGTRERIREGRSPDCFLGEMLRDQEKNGLDDEHLAYLAGNLMEAGSDTTASTLLSFLLAMIKYPKEFRKAQEEVDRVCGPLRSPTSEDIGRLPFIEACMNETLRWRPVAAGGVPHMLTKDDTYQGYHLPKGTVLVANTWAIHYDEDEYENPADFAPDRFVREKYGTRDPVDESADDHRRVLYGFGAGRRVCPGQRLARNSLILNMAKIAWGFDLSPGEGEVDVDVGTAYTDGFLIAPKKFPITIRPRSERHAAVIEEEQRRAEPFFAKYAA</sequence>
<comment type="similarity">
    <text evidence="1">Belongs to the cytochrome P450 family.</text>
</comment>
<accession>A0A8H3WMD1</accession>
<protein>
    <submittedName>
        <fullName evidence="10">Cytochrome P450</fullName>
    </submittedName>
</protein>
<evidence type="ECO:0000256" key="3">
    <source>
        <dbReference type="ARBA" id="ARBA00022723"/>
    </source>
</evidence>
<evidence type="ECO:0000256" key="5">
    <source>
        <dbReference type="ARBA" id="ARBA00023004"/>
    </source>
</evidence>
<dbReference type="GO" id="GO:0005506">
    <property type="term" value="F:iron ion binding"/>
    <property type="evidence" value="ECO:0007669"/>
    <property type="project" value="InterPro"/>
</dbReference>
<evidence type="ECO:0000313" key="10">
    <source>
        <dbReference type="EMBL" id="KAF0328461.1"/>
    </source>
</evidence>
<evidence type="ECO:0000256" key="7">
    <source>
        <dbReference type="PIRSR" id="PIRSR602401-1"/>
    </source>
</evidence>
<evidence type="ECO:0000256" key="1">
    <source>
        <dbReference type="ARBA" id="ARBA00010617"/>
    </source>
</evidence>
<evidence type="ECO:0000259" key="9">
    <source>
        <dbReference type="Pfam" id="PF06722"/>
    </source>
</evidence>
<dbReference type="GO" id="GO:0004497">
    <property type="term" value="F:monooxygenase activity"/>
    <property type="evidence" value="ECO:0007669"/>
    <property type="project" value="UniProtKB-KW"/>
</dbReference>
<evidence type="ECO:0000256" key="4">
    <source>
        <dbReference type="ARBA" id="ARBA00023002"/>
    </source>
</evidence>
<evidence type="ECO:0000256" key="8">
    <source>
        <dbReference type="SAM" id="MobiDB-lite"/>
    </source>
</evidence>
<dbReference type="EMBL" id="WOWK01000017">
    <property type="protein sequence ID" value="KAF0328461.1"/>
    <property type="molecule type" value="Genomic_DNA"/>
</dbReference>
<dbReference type="CDD" id="cd11065">
    <property type="entry name" value="CYP64-like"/>
    <property type="match status" value="1"/>
</dbReference>
<feature type="region of interest" description="Disordered" evidence="8">
    <location>
        <begin position="498"/>
        <end position="520"/>
    </location>
</feature>
<dbReference type="Gene3D" id="3.40.50.2000">
    <property type="entry name" value="Glycogen Phosphorylase B"/>
    <property type="match status" value="2"/>
</dbReference>
<keyword evidence="11" id="KW-1185">Reference proteome</keyword>
<evidence type="ECO:0000313" key="11">
    <source>
        <dbReference type="Proteomes" id="UP000434172"/>
    </source>
</evidence>
<dbReference type="InterPro" id="IPR036396">
    <property type="entry name" value="Cyt_P450_sf"/>
</dbReference>
<gene>
    <name evidence="10" type="ORF">GQ607_004257</name>
</gene>
<dbReference type="OrthoDB" id="1103324at2759"/>
<dbReference type="InterPro" id="IPR002401">
    <property type="entry name" value="Cyt_P450_E_grp-I"/>
</dbReference>
<feature type="domain" description="Erythromycin biosynthesis protein CIII-like C-terminal" evidence="9">
    <location>
        <begin position="355"/>
        <end position="481"/>
    </location>
</feature>
<keyword evidence="5 7" id="KW-0408">Iron</keyword>
<comment type="caution">
    <text evidence="10">The sequence shown here is derived from an EMBL/GenBank/DDBJ whole genome shotgun (WGS) entry which is preliminary data.</text>
</comment>
<dbReference type="GO" id="GO:0020037">
    <property type="term" value="F:heme binding"/>
    <property type="evidence" value="ECO:0007669"/>
    <property type="project" value="InterPro"/>
</dbReference>
<dbReference type="SUPFAM" id="SSF48264">
    <property type="entry name" value="Cytochrome P450"/>
    <property type="match status" value="1"/>
</dbReference>
<dbReference type="GO" id="GO:0016705">
    <property type="term" value="F:oxidoreductase activity, acting on paired donors, with incorporation or reduction of molecular oxygen"/>
    <property type="evidence" value="ECO:0007669"/>
    <property type="project" value="InterPro"/>
</dbReference>
<proteinExistence type="inferred from homology"/>
<dbReference type="PRINTS" id="PR00463">
    <property type="entry name" value="EP450I"/>
</dbReference>